<dbReference type="PANTHER" id="PTHR10037:SF62">
    <property type="entry name" value="SODIUM CHANNEL PROTEIN 60E"/>
    <property type="match status" value="1"/>
</dbReference>
<name>A0A812VE55_SYMPI</name>
<dbReference type="InterPro" id="IPR027359">
    <property type="entry name" value="Volt_channel_dom_sf"/>
</dbReference>
<feature type="region of interest" description="Disordered" evidence="5">
    <location>
        <begin position="10"/>
        <end position="55"/>
    </location>
</feature>
<feature type="transmembrane region" description="Helical" evidence="6">
    <location>
        <begin position="295"/>
        <end position="312"/>
    </location>
</feature>
<protein>
    <submittedName>
        <fullName evidence="8">Cacna1b protein</fullName>
    </submittedName>
</protein>
<keyword evidence="4 6" id="KW-0472">Membrane</keyword>
<organism evidence="8 9">
    <name type="scientific">Symbiodinium pilosum</name>
    <name type="common">Dinoflagellate</name>
    <dbReference type="NCBI Taxonomy" id="2952"/>
    <lineage>
        <taxon>Eukaryota</taxon>
        <taxon>Sar</taxon>
        <taxon>Alveolata</taxon>
        <taxon>Dinophyceae</taxon>
        <taxon>Suessiales</taxon>
        <taxon>Symbiodiniaceae</taxon>
        <taxon>Symbiodinium</taxon>
    </lineage>
</organism>
<evidence type="ECO:0000256" key="5">
    <source>
        <dbReference type="SAM" id="MobiDB-lite"/>
    </source>
</evidence>
<reference evidence="8" key="1">
    <citation type="submission" date="2021-02" db="EMBL/GenBank/DDBJ databases">
        <authorList>
            <person name="Dougan E. K."/>
            <person name="Rhodes N."/>
            <person name="Thang M."/>
            <person name="Chan C."/>
        </authorList>
    </citation>
    <scope>NUCLEOTIDE SEQUENCE</scope>
</reference>
<feature type="transmembrane region" description="Helical" evidence="6">
    <location>
        <begin position="478"/>
        <end position="497"/>
    </location>
</feature>
<dbReference type="Gene3D" id="1.20.120.350">
    <property type="entry name" value="Voltage-gated potassium channels. Chain C"/>
    <property type="match status" value="1"/>
</dbReference>
<dbReference type="SUPFAM" id="SSF81324">
    <property type="entry name" value="Voltage-gated potassium channels"/>
    <property type="match status" value="1"/>
</dbReference>
<dbReference type="Proteomes" id="UP000649617">
    <property type="component" value="Unassembled WGS sequence"/>
</dbReference>
<dbReference type="PANTHER" id="PTHR10037">
    <property type="entry name" value="VOLTAGE-GATED CATION CHANNEL CALCIUM AND SODIUM"/>
    <property type="match status" value="1"/>
</dbReference>
<evidence type="ECO:0000256" key="6">
    <source>
        <dbReference type="SAM" id="Phobius"/>
    </source>
</evidence>
<keyword evidence="2 6" id="KW-0812">Transmembrane</keyword>
<dbReference type="GO" id="GO:0005248">
    <property type="term" value="F:voltage-gated sodium channel activity"/>
    <property type="evidence" value="ECO:0007669"/>
    <property type="project" value="TreeGrafter"/>
</dbReference>
<dbReference type="Gene3D" id="1.10.287.70">
    <property type="match status" value="1"/>
</dbReference>
<evidence type="ECO:0000256" key="3">
    <source>
        <dbReference type="ARBA" id="ARBA00022989"/>
    </source>
</evidence>
<feature type="transmembrane region" description="Helical" evidence="6">
    <location>
        <begin position="398"/>
        <end position="421"/>
    </location>
</feature>
<feature type="compositionally biased region" description="Low complexity" evidence="5">
    <location>
        <begin position="22"/>
        <end position="32"/>
    </location>
</feature>
<dbReference type="OrthoDB" id="420714at2759"/>
<evidence type="ECO:0000313" key="8">
    <source>
        <dbReference type="EMBL" id="CAE7631115.1"/>
    </source>
</evidence>
<evidence type="ECO:0000256" key="4">
    <source>
        <dbReference type="ARBA" id="ARBA00023136"/>
    </source>
</evidence>
<dbReference type="GO" id="GO:0001518">
    <property type="term" value="C:voltage-gated sodium channel complex"/>
    <property type="evidence" value="ECO:0007669"/>
    <property type="project" value="TreeGrafter"/>
</dbReference>
<dbReference type="EMBL" id="CAJNIZ010042662">
    <property type="protein sequence ID" value="CAE7631115.1"/>
    <property type="molecule type" value="Genomic_DNA"/>
</dbReference>
<accession>A0A812VE55</accession>
<proteinExistence type="predicted"/>
<gene>
    <name evidence="8" type="primary">Cacna1b</name>
    <name evidence="8" type="ORF">SPIL2461_LOCUS16558</name>
</gene>
<sequence>MMPELLIAKALPEPPEAKLPAHAESLATTAAETAEDPPESRVSKKLSLKSQEGAPVCATMTDHTSNTIKEHIEQTLRMRLGTTRKMVTGQELHDAVVALGLTRYSQSDVNAVVNKLAAFVRLRFETTDKKPPTRMQHSGTLSRMIGLQHMTTGATQSLEVTVDERSKAIWEWPHDGVASMADFLRGNVSEGNPSAQHNVVPFQALAMAFAMEGDGKRIFGNSAELFRAIKEILLAGDTNRLVAELTFVRINDLAAPTPPVDPVLYIEPFVALLIVSNAFILGLQTDQSWEHWTGWQWIEVVFTLVFCIEIMVRIRLVGPRNYLCGLESTWNYFDIFLVMAGLTDILITNLETESEAAATQLLRACRLVRLTRMFRVFRFKFIKELQLMIKGLVGGLRTLCLAFALLFSVLYVIAVFATIAIGRADSIDEHYRVLFATVPDSIFTSFRCYTGECTAGGGQPLAPILASRFGFLFTASYIASYMLITMGINNVILAVYVDITMKAARENELTTEQHERESIRVARITRELVKKFTKAHRAQKIIVADGSEDLSNHQSSARLAASPGMLEEDDDQIEISKELFLTVVQDRQVQRLMDDLDLPPDRANLFEALDA</sequence>
<feature type="non-terminal residue" evidence="8">
    <location>
        <position position="611"/>
    </location>
</feature>
<feature type="transmembrane region" description="Helical" evidence="6">
    <location>
        <begin position="263"/>
        <end position="283"/>
    </location>
</feature>
<evidence type="ECO:0000256" key="2">
    <source>
        <dbReference type="ARBA" id="ARBA00022692"/>
    </source>
</evidence>
<evidence type="ECO:0000256" key="1">
    <source>
        <dbReference type="ARBA" id="ARBA00004141"/>
    </source>
</evidence>
<dbReference type="InterPro" id="IPR005821">
    <property type="entry name" value="Ion_trans_dom"/>
</dbReference>
<evidence type="ECO:0000313" key="9">
    <source>
        <dbReference type="Proteomes" id="UP000649617"/>
    </source>
</evidence>
<feature type="domain" description="Ion transport" evidence="7">
    <location>
        <begin position="266"/>
        <end position="501"/>
    </location>
</feature>
<keyword evidence="9" id="KW-1185">Reference proteome</keyword>
<comment type="caution">
    <text evidence="8">The sequence shown here is derived from an EMBL/GenBank/DDBJ whole genome shotgun (WGS) entry which is preliminary data.</text>
</comment>
<keyword evidence="3 6" id="KW-1133">Transmembrane helix</keyword>
<dbReference type="AlphaFoldDB" id="A0A812VE55"/>
<dbReference type="Pfam" id="PF00520">
    <property type="entry name" value="Ion_trans"/>
    <property type="match status" value="1"/>
</dbReference>
<dbReference type="InterPro" id="IPR043203">
    <property type="entry name" value="VGCC_Ca_Na"/>
</dbReference>
<evidence type="ECO:0000259" key="7">
    <source>
        <dbReference type="Pfam" id="PF00520"/>
    </source>
</evidence>
<comment type="subcellular location">
    <subcellularLocation>
        <location evidence="1">Membrane</location>
        <topology evidence="1">Multi-pass membrane protein</topology>
    </subcellularLocation>
</comment>